<sequence>MSPVPGEPRESKRPEPMGNMAMVVLFTTCTLCILFLLWRRADSLRSVVSHKLKTLTRREGTIRLSQDDGAPAIEFLADDYDDDHQHLHDSDDEPLTEHVRKVTQAWRDPNVTVGAEQEGGPETIRVLGNSQR</sequence>
<evidence type="ECO:0000256" key="1">
    <source>
        <dbReference type="SAM" id="MobiDB-lite"/>
    </source>
</evidence>
<accession>A0A8H5BUD0</accession>
<feature type="region of interest" description="Disordered" evidence="1">
    <location>
        <begin position="109"/>
        <end position="132"/>
    </location>
</feature>
<keyword evidence="2" id="KW-1133">Transmembrane helix</keyword>
<proteinExistence type="predicted"/>
<dbReference type="OrthoDB" id="3198959at2759"/>
<protein>
    <submittedName>
        <fullName evidence="3">Uncharacterized protein</fullName>
    </submittedName>
</protein>
<evidence type="ECO:0000313" key="3">
    <source>
        <dbReference type="EMBL" id="KAF5329732.1"/>
    </source>
</evidence>
<keyword evidence="4" id="KW-1185">Reference proteome</keyword>
<feature type="transmembrane region" description="Helical" evidence="2">
    <location>
        <begin position="20"/>
        <end position="38"/>
    </location>
</feature>
<dbReference type="EMBL" id="JAACJJ010000002">
    <property type="protein sequence ID" value="KAF5329732.1"/>
    <property type="molecule type" value="Genomic_DNA"/>
</dbReference>
<organism evidence="3 4">
    <name type="scientific">Psilocybe cf. subviscida</name>
    <dbReference type="NCBI Taxonomy" id="2480587"/>
    <lineage>
        <taxon>Eukaryota</taxon>
        <taxon>Fungi</taxon>
        <taxon>Dikarya</taxon>
        <taxon>Basidiomycota</taxon>
        <taxon>Agaricomycotina</taxon>
        <taxon>Agaricomycetes</taxon>
        <taxon>Agaricomycetidae</taxon>
        <taxon>Agaricales</taxon>
        <taxon>Agaricineae</taxon>
        <taxon>Strophariaceae</taxon>
        <taxon>Psilocybe</taxon>
    </lineage>
</organism>
<name>A0A8H5BUD0_9AGAR</name>
<keyword evidence="2" id="KW-0812">Transmembrane</keyword>
<reference evidence="3 4" key="1">
    <citation type="journal article" date="2020" name="ISME J.">
        <title>Uncovering the hidden diversity of litter-decomposition mechanisms in mushroom-forming fungi.</title>
        <authorList>
            <person name="Floudas D."/>
            <person name="Bentzer J."/>
            <person name="Ahren D."/>
            <person name="Johansson T."/>
            <person name="Persson P."/>
            <person name="Tunlid A."/>
        </authorList>
    </citation>
    <scope>NUCLEOTIDE SEQUENCE [LARGE SCALE GENOMIC DNA]</scope>
    <source>
        <strain evidence="3 4">CBS 101986</strain>
    </source>
</reference>
<evidence type="ECO:0000256" key="2">
    <source>
        <dbReference type="SAM" id="Phobius"/>
    </source>
</evidence>
<dbReference type="AlphaFoldDB" id="A0A8H5BUD0"/>
<comment type="caution">
    <text evidence="3">The sequence shown here is derived from an EMBL/GenBank/DDBJ whole genome shotgun (WGS) entry which is preliminary data.</text>
</comment>
<evidence type="ECO:0000313" key="4">
    <source>
        <dbReference type="Proteomes" id="UP000567179"/>
    </source>
</evidence>
<dbReference type="Proteomes" id="UP000567179">
    <property type="component" value="Unassembled WGS sequence"/>
</dbReference>
<gene>
    <name evidence="3" type="ORF">D9619_008984</name>
</gene>
<keyword evidence="2" id="KW-0472">Membrane</keyword>